<name>A0A4Y7L3Y7_PAPSO</name>
<reference evidence="1 2" key="1">
    <citation type="journal article" date="2018" name="Science">
        <title>The opium poppy genome and morphinan production.</title>
        <authorList>
            <person name="Guo L."/>
            <person name="Winzer T."/>
            <person name="Yang X."/>
            <person name="Li Y."/>
            <person name="Ning Z."/>
            <person name="He Z."/>
            <person name="Teodor R."/>
            <person name="Lu Y."/>
            <person name="Bowser T.A."/>
            <person name="Graham I.A."/>
            <person name="Ye K."/>
        </authorList>
    </citation>
    <scope>NUCLEOTIDE SEQUENCE [LARGE SCALE GENOMIC DNA]</scope>
    <source>
        <strain evidence="2">cv. HN1</strain>
        <tissue evidence="1">Leaves</tissue>
    </source>
</reference>
<dbReference type="Proteomes" id="UP000316621">
    <property type="component" value="Chromosome 9"/>
</dbReference>
<evidence type="ECO:0000313" key="1">
    <source>
        <dbReference type="EMBL" id="RZC79352.1"/>
    </source>
</evidence>
<accession>A0A4Y7L3Y7</accession>
<sequence>MLFNFKDEILDEMPLPSKFMFIQRVPLLKWFCWFPRQILVMLNSGTYGALQEIEDSKISSFRLVVAEEFTSSRTVDLDSINSGAHVCGVERGDFEDDDDSEYEEEEVGPEIEANEEPICISFLRGRFGAAPVNVIMTSFAASAQCNVGGLH</sequence>
<dbReference type="Gramene" id="RZC79352">
    <property type="protein sequence ID" value="RZC79352"/>
    <property type="gene ID" value="C5167_003565"/>
</dbReference>
<protein>
    <submittedName>
        <fullName evidence="1">Uncharacterized protein</fullName>
    </submittedName>
</protein>
<keyword evidence="2" id="KW-1185">Reference proteome</keyword>
<evidence type="ECO:0000313" key="2">
    <source>
        <dbReference type="Proteomes" id="UP000316621"/>
    </source>
</evidence>
<dbReference type="AlphaFoldDB" id="A0A4Y7L3Y7"/>
<organism evidence="1 2">
    <name type="scientific">Papaver somniferum</name>
    <name type="common">Opium poppy</name>
    <dbReference type="NCBI Taxonomy" id="3469"/>
    <lineage>
        <taxon>Eukaryota</taxon>
        <taxon>Viridiplantae</taxon>
        <taxon>Streptophyta</taxon>
        <taxon>Embryophyta</taxon>
        <taxon>Tracheophyta</taxon>
        <taxon>Spermatophyta</taxon>
        <taxon>Magnoliopsida</taxon>
        <taxon>Ranunculales</taxon>
        <taxon>Papaveraceae</taxon>
        <taxon>Papaveroideae</taxon>
        <taxon>Papaver</taxon>
    </lineage>
</organism>
<gene>
    <name evidence="1" type="ORF">C5167_003565</name>
</gene>
<proteinExistence type="predicted"/>
<dbReference type="EMBL" id="CM010723">
    <property type="protein sequence ID" value="RZC79352.1"/>
    <property type="molecule type" value="Genomic_DNA"/>
</dbReference>